<accession>A0A195CC73</accession>
<organism evidence="2 3">
    <name type="scientific">Cyphomyrmex costatus</name>
    <dbReference type="NCBI Taxonomy" id="456900"/>
    <lineage>
        <taxon>Eukaryota</taxon>
        <taxon>Metazoa</taxon>
        <taxon>Ecdysozoa</taxon>
        <taxon>Arthropoda</taxon>
        <taxon>Hexapoda</taxon>
        <taxon>Insecta</taxon>
        <taxon>Pterygota</taxon>
        <taxon>Neoptera</taxon>
        <taxon>Endopterygota</taxon>
        <taxon>Hymenoptera</taxon>
        <taxon>Apocrita</taxon>
        <taxon>Aculeata</taxon>
        <taxon>Formicoidea</taxon>
        <taxon>Formicidae</taxon>
        <taxon>Myrmicinae</taxon>
        <taxon>Cyphomyrmex</taxon>
    </lineage>
</organism>
<evidence type="ECO:0000313" key="2">
    <source>
        <dbReference type="EMBL" id="KYM98459.1"/>
    </source>
</evidence>
<gene>
    <name evidence="2" type="ORF">ALC62_10815</name>
</gene>
<reference evidence="2 3" key="1">
    <citation type="submission" date="2016-03" db="EMBL/GenBank/DDBJ databases">
        <title>Cyphomyrmex costatus WGS genome.</title>
        <authorList>
            <person name="Nygaard S."/>
            <person name="Hu H."/>
            <person name="Boomsma J."/>
            <person name="Zhang G."/>
        </authorList>
    </citation>
    <scope>NUCLEOTIDE SEQUENCE [LARGE SCALE GENOMIC DNA]</scope>
    <source>
        <strain evidence="2">MS0001</strain>
        <tissue evidence="2">Whole body</tissue>
    </source>
</reference>
<name>A0A195CC73_9HYME</name>
<evidence type="ECO:0000256" key="1">
    <source>
        <dbReference type="SAM" id="MobiDB-lite"/>
    </source>
</evidence>
<keyword evidence="3" id="KW-1185">Reference proteome</keyword>
<feature type="region of interest" description="Disordered" evidence="1">
    <location>
        <begin position="153"/>
        <end position="178"/>
    </location>
</feature>
<protein>
    <submittedName>
        <fullName evidence="2">Uncharacterized protein</fullName>
    </submittedName>
</protein>
<proteinExistence type="predicted"/>
<feature type="compositionally biased region" description="Basic residues" evidence="1">
    <location>
        <begin position="155"/>
        <end position="170"/>
    </location>
</feature>
<evidence type="ECO:0000313" key="3">
    <source>
        <dbReference type="Proteomes" id="UP000078542"/>
    </source>
</evidence>
<dbReference type="Proteomes" id="UP000078542">
    <property type="component" value="Unassembled WGS sequence"/>
</dbReference>
<sequence length="318" mass="35882">MATKNPTNTIATTSNPLLRLDEWAQNRGYVTTGMIVMRKIGGNMAMIFEQSNLCCTGRSPARRYNPFSRRHGDIERGLLQSENERKKEHGEEVASRSLVEASWYHQTFSLFSHDRSRQSEIEFSHSLTGVPPTRRVRVSIREFMSRRQILSGFGGKRRAPTPAHKSRQVGRMRSPSVARDRRLPFERITSHATSGTITSARCAAHQKSEEGDVAPHFFLTYLARRSASSSMRCNDAFDALGRTLIHNSNPALISSLIRFGVDFLDLGPPVRHRERIEKIVLEASAQLRACCSRIIYSIDEAGVKKGGVRSVRVKREED</sequence>
<dbReference type="AlphaFoldDB" id="A0A195CC73"/>
<dbReference type="EMBL" id="KQ977957">
    <property type="protein sequence ID" value="KYM98459.1"/>
    <property type="molecule type" value="Genomic_DNA"/>
</dbReference>